<organism evidence="1 2">
    <name type="scientific">Argiope bruennichi</name>
    <name type="common">Wasp spider</name>
    <name type="synonym">Aranea bruennichi</name>
    <dbReference type="NCBI Taxonomy" id="94029"/>
    <lineage>
        <taxon>Eukaryota</taxon>
        <taxon>Metazoa</taxon>
        <taxon>Ecdysozoa</taxon>
        <taxon>Arthropoda</taxon>
        <taxon>Chelicerata</taxon>
        <taxon>Arachnida</taxon>
        <taxon>Araneae</taxon>
        <taxon>Araneomorphae</taxon>
        <taxon>Entelegynae</taxon>
        <taxon>Araneoidea</taxon>
        <taxon>Araneidae</taxon>
        <taxon>Argiope</taxon>
    </lineage>
</organism>
<keyword evidence="2" id="KW-1185">Reference proteome</keyword>
<dbReference type="Proteomes" id="UP000807504">
    <property type="component" value="Unassembled WGS sequence"/>
</dbReference>
<accession>A0A8T0FE77</accession>
<reference evidence="1" key="2">
    <citation type="submission" date="2020-06" db="EMBL/GenBank/DDBJ databases">
        <authorList>
            <person name="Sheffer M."/>
        </authorList>
    </citation>
    <scope>NUCLEOTIDE SEQUENCE</scope>
</reference>
<evidence type="ECO:0000313" key="2">
    <source>
        <dbReference type="Proteomes" id="UP000807504"/>
    </source>
</evidence>
<comment type="caution">
    <text evidence="1">The sequence shown here is derived from an EMBL/GenBank/DDBJ whole genome shotgun (WGS) entry which is preliminary data.</text>
</comment>
<protein>
    <submittedName>
        <fullName evidence="1">Uncharacterized protein</fullName>
    </submittedName>
</protein>
<sequence>MVTDLSTSNFDLIAHQRFVTYNDIGIESITEFSEEIILFFEAVSISEVSNFHPKNGYRFISSVAYKTFDQFRN</sequence>
<dbReference type="EMBL" id="JABXBU010000015">
    <property type="protein sequence ID" value="KAF8787233.1"/>
    <property type="molecule type" value="Genomic_DNA"/>
</dbReference>
<gene>
    <name evidence="1" type="ORF">HNY73_008855</name>
</gene>
<name>A0A8T0FE77_ARGBR</name>
<evidence type="ECO:0000313" key="1">
    <source>
        <dbReference type="EMBL" id="KAF8787233.1"/>
    </source>
</evidence>
<reference evidence="1" key="1">
    <citation type="journal article" date="2020" name="bioRxiv">
        <title>Chromosome-level reference genome of the European wasp spider Argiope bruennichi: a resource for studies on range expansion and evolutionary adaptation.</title>
        <authorList>
            <person name="Sheffer M.M."/>
            <person name="Hoppe A."/>
            <person name="Krehenwinkel H."/>
            <person name="Uhl G."/>
            <person name="Kuss A.W."/>
            <person name="Jensen L."/>
            <person name="Jensen C."/>
            <person name="Gillespie R.G."/>
            <person name="Hoff K.J."/>
            <person name="Prost S."/>
        </authorList>
    </citation>
    <scope>NUCLEOTIDE SEQUENCE</scope>
</reference>
<dbReference type="AlphaFoldDB" id="A0A8T0FE77"/>
<proteinExistence type="predicted"/>